<accession>A0A484H7Q8</accession>
<dbReference type="AlphaFoldDB" id="A0A484H7Q8"/>
<name>A0A484H7Q8_9ZZZZ</name>
<reference evidence="1" key="1">
    <citation type="submission" date="2018-10" db="EMBL/GenBank/DDBJ databases">
        <authorList>
            <person name="Gruber-Vodicka H."/>
            <person name="Jaeckle O."/>
        </authorList>
    </citation>
    <scope>NUCLEOTIDE SEQUENCE</scope>
</reference>
<dbReference type="EMBL" id="LR026963">
    <property type="protein sequence ID" value="VBB68713.1"/>
    <property type="molecule type" value="Genomic_DNA"/>
</dbReference>
<evidence type="ECO:0000313" key="1">
    <source>
        <dbReference type="EMBL" id="VBB68713.1"/>
    </source>
</evidence>
<organism evidence="1">
    <name type="scientific">invertebrate metagenome</name>
    <dbReference type="NCBI Taxonomy" id="1711999"/>
    <lineage>
        <taxon>unclassified sequences</taxon>
        <taxon>metagenomes</taxon>
        <taxon>organismal metagenomes</taxon>
    </lineage>
</organism>
<proteinExistence type="predicted"/>
<sequence length="45" mass="5063">MGNHVFAFPSQMAWRVTWTDTLPEKAAICVEKLSCQRAIARVVLS</sequence>
<protein>
    <submittedName>
        <fullName evidence="1">Uncharacterized protein</fullName>
    </submittedName>
</protein>
<gene>
    <name evidence="1" type="ORF">RIEGSTA812A_PEG_186</name>
</gene>